<sequence length="119" mass="12951">MYIMGQLLPQLQTPPPTVPSVPGNLPSPPPAPPEGWLDQFLAFIYTLAHWIGGLIVAMVENIVPLQTPGQLVDPIGYLTLLTVLLLVSQIAKKLVWGVVVVGWVLIGIRIVLEILEKQS</sequence>
<protein>
    <submittedName>
        <fullName evidence="2">Uncharacterized protein</fullName>
    </submittedName>
</protein>
<evidence type="ECO:0000256" key="1">
    <source>
        <dbReference type="SAM" id="Phobius"/>
    </source>
</evidence>
<feature type="transmembrane region" description="Helical" evidence="1">
    <location>
        <begin position="40"/>
        <end position="59"/>
    </location>
</feature>
<name>W4MGD3_9BACT</name>
<evidence type="ECO:0000313" key="2">
    <source>
        <dbReference type="EMBL" id="ETX09253.1"/>
    </source>
</evidence>
<dbReference type="EMBL" id="AZHX01000019">
    <property type="protein sequence ID" value="ETX09253.1"/>
    <property type="molecule type" value="Genomic_DNA"/>
</dbReference>
<reference evidence="2 3" key="1">
    <citation type="journal article" date="2014" name="Nature">
        <title>An environmental bacterial taxon with a large and distinct metabolic repertoire.</title>
        <authorList>
            <person name="Wilson M.C."/>
            <person name="Mori T."/>
            <person name="Ruckert C."/>
            <person name="Uria A.R."/>
            <person name="Helf M.J."/>
            <person name="Takada K."/>
            <person name="Gernert C."/>
            <person name="Steffens U.A."/>
            <person name="Heycke N."/>
            <person name="Schmitt S."/>
            <person name="Rinke C."/>
            <person name="Helfrich E.J."/>
            <person name="Brachmann A.O."/>
            <person name="Gurgui C."/>
            <person name="Wakimoto T."/>
            <person name="Kracht M."/>
            <person name="Crusemann M."/>
            <person name="Hentschel U."/>
            <person name="Abe I."/>
            <person name="Matsunaga S."/>
            <person name="Kalinowski J."/>
            <person name="Takeyama H."/>
            <person name="Piel J."/>
        </authorList>
    </citation>
    <scope>NUCLEOTIDE SEQUENCE [LARGE SCALE GENOMIC DNA]</scope>
    <source>
        <strain evidence="3">TSY2</strain>
    </source>
</reference>
<evidence type="ECO:0000313" key="3">
    <source>
        <dbReference type="Proteomes" id="UP000019140"/>
    </source>
</evidence>
<dbReference type="AlphaFoldDB" id="W4MGD3"/>
<gene>
    <name evidence="2" type="ORF">ETSY2_00585</name>
</gene>
<keyword evidence="1" id="KW-0472">Membrane</keyword>
<dbReference type="HOGENOM" id="CLU_2092341_0_0_7"/>
<dbReference type="Proteomes" id="UP000019140">
    <property type="component" value="Unassembled WGS sequence"/>
</dbReference>
<feature type="transmembrane region" description="Helical" evidence="1">
    <location>
        <begin position="71"/>
        <end position="88"/>
    </location>
</feature>
<keyword evidence="1" id="KW-0812">Transmembrane</keyword>
<keyword evidence="3" id="KW-1185">Reference proteome</keyword>
<accession>W4MGD3</accession>
<keyword evidence="1" id="KW-1133">Transmembrane helix</keyword>
<comment type="caution">
    <text evidence="2">The sequence shown here is derived from an EMBL/GenBank/DDBJ whole genome shotgun (WGS) entry which is preliminary data.</text>
</comment>
<organism evidence="2 3">
    <name type="scientific">Candidatus Entotheonella gemina</name>
    <dbReference type="NCBI Taxonomy" id="1429439"/>
    <lineage>
        <taxon>Bacteria</taxon>
        <taxon>Pseudomonadati</taxon>
        <taxon>Nitrospinota/Tectimicrobiota group</taxon>
        <taxon>Candidatus Tectimicrobiota</taxon>
        <taxon>Candidatus Entotheonellia</taxon>
        <taxon>Candidatus Entotheonellales</taxon>
        <taxon>Candidatus Entotheonellaceae</taxon>
        <taxon>Candidatus Entotheonella</taxon>
    </lineage>
</organism>
<feature type="transmembrane region" description="Helical" evidence="1">
    <location>
        <begin position="94"/>
        <end position="112"/>
    </location>
</feature>
<proteinExistence type="predicted"/>